<dbReference type="OrthoDB" id="9167at10239"/>
<sequence>MWLYYVSTRAEAKTLPAIIRRAMSAMYSLVDGYDFSDASGTRYLRREFDVDRYVVTRAGKNNKPVPGEFKISKVSAEHHTHYRPEEIWEIAANFRLKMRCLSILVDKMRKIEGVTEAMVSTCMAYVLFARPQVAYIFVSSRRLWDCENVGELAVTLKSLATPLKSMHNGDLLDMTEMFELNSLLNRGIGSVNWDAEREHRQEPNVIKVSKAEVYKQAKIVFSEGINHGYKYNKLSLDRYLESRWEWVPSGSVHSQYPEDSPYIKKEYRHRTKFVTLNKMPRSHIAGMFKRKPEIQAWASVKYEWAKMRAIYGVDLTSSVITNFAMYRCEEVFKHRFPLGEEAAADRVHKRLKIMLKDSESLCYDFDDFNAQHSTEAMQAVLEAYCDTFYYDMTAEQRVAMKWVCDSVKNTTIHNNEDGRCEKYNTNGTLLSGWRLTTFMNTALNYIYFKIAGIFEIDGVHDSVHNGDDVLVAINNIKTANVVHERMRLINARAQPAKCNVFSVGEFLRVEHKLDKEKGLGAQYLTRGVATLVHSRVESQEPTRLLEALKAATTRCEEVAQRSRCGVDTAAAFLDKAVERMSNIFGVEREICNRAVQAHVIVGGPIASREGKIDFEYFEDIQYEDEERMSEEMREKRATVRELNPGIYDYCSVLYSQYGEFVPRGKILLSILGATRRQLAITRRTWLREVDVRAEGRYKFGRALFRMYRGIIDVPFIEKARFVGISPISMISDSSARLIKQLISHVVDVDYTLRVLL</sequence>
<keyword evidence="5 7" id="KW-0547">Nucleotide-binding</keyword>
<comment type="catalytic activity">
    <reaction evidence="6 7">
        <text>RNA(n) + a ribonucleoside 5'-triphosphate = RNA(n+1) + diphosphate</text>
        <dbReference type="Rhea" id="RHEA:21248"/>
        <dbReference type="Rhea" id="RHEA-COMP:14527"/>
        <dbReference type="Rhea" id="RHEA-COMP:17342"/>
        <dbReference type="ChEBI" id="CHEBI:33019"/>
        <dbReference type="ChEBI" id="CHEBI:61557"/>
        <dbReference type="ChEBI" id="CHEBI:140395"/>
        <dbReference type="EC" id="2.7.7.48"/>
    </reaction>
</comment>
<evidence type="ECO:0000256" key="6">
    <source>
        <dbReference type="ARBA" id="ARBA00048744"/>
    </source>
</evidence>
<organism evidence="8">
    <name type="scientific">Hubei toti-like virus 2</name>
    <dbReference type="NCBI Taxonomy" id="1923308"/>
    <lineage>
        <taxon>Viruses</taxon>
        <taxon>Riboviria</taxon>
        <taxon>Orthornavirae</taxon>
        <taxon>Duplornaviricota</taxon>
        <taxon>Chrymotiviricetes</taxon>
        <taxon>Ghabrivirales</taxon>
        <taxon>Alphatotivirineae</taxon>
        <taxon>Orthototiviridae</taxon>
        <taxon>Totivirus</taxon>
        <taxon>Totivirus jyugo</taxon>
    </lineage>
</organism>
<accession>A0A1L3KEZ6</accession>
<evidence type="ECO:0000313" key="9">
    <source>
        <dbReference type="Proteomes" id="UP000204105"/>
    </source>
</evidence>
<dbReference type="GO" id="GO:0006351">
    <property type="term" value="P:DNA-templated transcription"/>
    <property type="evidence" value="ECO:0007669"/>
    <property type="project" value="InterPro"/>
</dbReference>
<dbReference type="SUPFAM" id="SSF56672">
    <property type="entry name" value="DNA/RNA polymerases"/>
    <property type="match status" value="1"/>
</dbReference>
<keyword evidence="7" id="KW-0693">Viral RNA replication</keyword>
<evidence type="ECO:0000313" key="8">
    <source>
        <dbReference type="EMBL" id="APG75976.1"/>
    </source>
</evidence>
<dbReference type="Pfam" id="PF02123">
    <property type="entry name" value="RdRP_4"/>
    <property type="match status" value="1"/>
</dbReference>
<dbReference type="InterPro" id="IPR001795">
    <property type="entry name" value="RNA-dir_pol_luteovirus"/>
</dbReference>
<evidence type="ECO:0000256" key="1">
    <source>
        <dbReference type="ARBA" id="ARBA00010455"/>
    </source>
</evidence>
<dbReference type="GO" id="GO:0003723">
    <property type="term" value="F:RNA binding"/>
    <property type="evidence" value="ECO:0007669"/>
    <property type="project" value="InterPro"/>
</dbReference>
<evidence type="ECO:0000256" key="3">
    <source>
        <dbReference type="ARBA" id="ARBA00022679"/>
    </source>
</evidence>
<dbReference type="EMBL" id="KX882939">
    <property type="protein sequence ID" value="APG75976.1"/>
    <property type="molecule type" value="Genomic_RNA"/>
</dbReference>
<dbReference type="GO" id="GO:0000166">
    <property type="term" value="F:nucleotide binding"/>
    <property type="evidence" value="ECO:0007669"/>
    <property type="project" value="UniProtKB-KW"/>
</dbReference>
<dbReference type="RefSeq" id="YP_009336496.1">
    <property type="nucleotide sequence ID" value="NC_032734.1"/>
</dbReference>
<dbReference type="InterPro" id="IPR043502">
    <property type="entry name" value="DNA/RNA_pol_sf"/>
</dbReference>
<dbReference type="KEGG" id="vg:30853707"/>
<dbReference type="GO" id="GO:0003968">
    <property type="term" value="F:RNA-directed RNA polymerase activity"/>
    <property type="evidence" value="ECO:0007669"/>
    <property type="project" value="UniProtKB-KW"/>
</dbReference>
<name>A0A1L3KEZ6_9VIRU</name>
<reference evidence="8" key="1">
    <citation type="journal article" date="2016" name="Nature">
        <title>Redefining the invertebrate RNA virosphere.</title>
        <authorList>
            <person name="Shi M."/>
            <person name="Lin X.D."/>
            <person name="Tian J.H."/>
            <person name="Chen L.J."/>
            <person name="Chen X."/>
            <person name="Li C.X."/>
            <person name="Qin X.C."/>
            <person name="Li J."/>
            <person name="Cao J.P."/>
            <person name="Eden J.S."/>
            <person name="Buchmann J."/>
            <person name="Wang W."/>
            <person name="Xu J."/>
            <person name="Holmes E.C."/>
            <person name="Zhang Y.Z."/>
        </authorList>
    </citation>
    <scope>NUCLEOTIDE SEQUENCE [LARGE SCALE GENOMIC DNA]</scope>
    <source>
        <strain evidence="8">Arthropodmix13450</strain>
    </source>
</reference>
<evidence type="ECO:0000256" key="7">
    <source>
        <dbReference type="RuleBase" id="RU364050"/>
    </source>
</evidence>
<dbReference type="Proteomes" id="UP000204105">
    <property type="component" value="Segment"/>
</dbReference>
<keyword evidence="3 7" id="KW-0808">Transferase</keyword>
<proteinExistence type="inferred from homology"/>
<evidence type="ECO:0000256" key="5">
    <source>
        <dbReference type="ARBA" id="ARBA00022741"/>
    </source>
</evidence>
<evidence type="ECO:0000256" key="2">
    <source>
        <dbReference type="ARBA" id="ARBA00022484"/>
    </source>
</evidence>
<dbReference type="EC" id="2.7.7.48" evidence="7"/>
<evidence type="ECO:0000256" key="4">
    <source>
        <dbReference type="ARBA" id="ARBA00022695"/>
    </source>
</evidence>
<keyword evidence="2 7" id="KW-0696">RNA-directed RNA polymerase</keyword>
<comment type="similarity">
    <text evidence="1">Belongs to the totiviridae RNA-directed RNA polymerase family.</text>
</comment>
<keyword evidence="4 7" id="KW-0548">Nucleotidyltransferase</keyword>
<keyword evidence="9" id="KW-1185">Reference proteome</keyword>
<dbReference type="GeneID" id="30853707"/>
<protein>
    <recommendedName>
        <fullName evidence="7">RNA-directed RNA polymerase</fullName>
        <ecNumber evidence="7">2.7.7.48</ecNumber>
    </recommendedName>
</protein>